<evidence type="ECO:0000313" key="9">
    <source>
        <dbReference type="RefSeq" id="XP_017022709.1"/>
    </source>
</evidence>
<evidence type="ECO:0000256" key="1">
    <source>
        <dbReference type="ARBA" id="ARBA00022669"/>
    </source>
</evidence>
<keyword evidence="2 6" id="KW-0732">Signal</keyword>
<evidence type="ECO:0000256" key="5">
    <source>
        <dbReference type="ARBA" id="ARBA00023180"/>
    </source>
</evidence>
<keyword evidence="8" id="KW-1185">Reference proteome</keyword>
<dbReference type="SMART" id="SM00494">
    <property type="entry name" value="ChtBD2"/>
    <property type="match status" value="5"/>
</dbReference>
<feature type="domain" description="Chitin-binding type-2" evidence="7">
    <location>
        <begin position="31"/>
        <end position="89"/>
    </location>
</feature>
<dbReference type="SUPFAM" id="SSF57625">
    <property type="entry name" value="Invertebrate chitin-binding proteins"/>
    <property type="match status" value="5"/>
</dbReference>
<evidence type="ECO:0000256" key="3">
    <source>
        <dbReference type="ARBA" id="ARBA00022737"/>
    </source>
</evidence>
<feature type="domain" description="Chitin-binding type-2" evidence="7">
    <location>
        <begin position="279"/>
        <end position="333"/>
    </location>
</feature>
<keyword evidence="3" id="KW-0677">Repeat</keyword>
<dbReference type="GeneID" id="108074989"/>
<feature type="domain" description="Chitin-binding type-2" evidence="7">
    <location>
        <begin position="213"/>
        <end position="276"/>
    </location>
</feature>
<evidence type="ECO:0000259" key="7">
    <source>
        <dbReference type="PROSITE" id="PS50940"/>
    </source>
</evidence>
<feature type="signal peptide" evidence="6">
    <location>
        <begin position="1"/>
        <end position="24"/>
    </location>
</feature>
<dbReference type="InterPro" id="IPR051940">
    <property type="entry name" value="Chitin_bind-dev_reg"/>
</dbReference>
<feature type="domain" description="Chitin-binding type-2" evidence="7">
    <location>
        <begin position="90"/>
        <end position="146"/>
    </location>
</feature>
<evidence type="ECO:0000313" key="8">
    <source>
        <dbReference type="Proteomes" id="UP001652661"/>
    </source>
</evidence>
<reference evidence="9" key="1">
    <citation type="submission" date="2025-08" db="UniProtKB">
        <authorList>
            <consortium name="RefSeq"/>
        </authorList>
    </citation>
    <scope>IDENTIFICATION</scope>
    <source>
        <strain evidence="9">14028-0561.14</strain>
        <tissue evidence="9">Whole fly</tissue>
    </source>
</reference>
<dbReference type="PANTHER" id="PTHR23301">
    <property type="entry name" value="CHITIN BINDING PERITROPHIN-A"/>
    <property type="match status" value="1"/>
</dbReference>
<name>A0A6P4IGC1_DROKI</name>
<dbReference type="Proteomes" id="UP001652661">
    <property type="component" value="Chromosome 3L"/>
</dbReference>
<dbReference type="PANTHER" id="PTHR23301:SF0">
    <property type="entry name" value="CHITIN-BINDING TYPE-2 DOMAIN-CONTAINING PROTEIN-RELATED"/>
    <property type="match status" value="1"/>
</dbReference>
<keyword evidence="5" id="KW-0325">Glycoprotein</keyword>
<gene>
    <name evidence="9" type="primary">LOC108074989</name>
</gene>
<keyword evidence="1" id="KW-0147">Chitin-binding</keyword>
<dbReference type="RefSeq" id="XP_017022709.1">
    <property type="nucleotide sequence ID" value="XM_017167220.2"/>
</dbReference>
<dbReference type="GO" id="GO:0008061">
    <property type="term" value="F:chitin binding"/>
    <property type="evidence" value="ECO:0007669"/>
    <property type="project" value="UniProtKB-KW"/>
</dbReference>
<evidence type="ECO:0000256" key="6">
    <source>
        <dbReference type="SAM" id="SignalP"/>
    </source>
</evidence>
<dbReference type="Pfam" id="PF01607">
    <property type="entry name" value="CBM_14"/>
    <property type="match status" value="4"/>
</dbReference>
<organism evidence="8 9">
    <name type="scientific">Drosophila kikkawai</name>
    <name type="common">Fruit fly</name>
    <dbReference type="NCBI Taxonomy" id="30033"/>
    <lineage>
        <taxon>Eukaryota</taxon>
        <taxon>Metazoa</taxon>
        <taxon>Ecdysozoa</taxon>
        <taxon>Arthropoda</taxon>
        <taxon>Hexapoda</taxon>
        <taxon>Insecta</taxon>
        <taxon>Pterygota</taxon>
        <taxon>Neoptera</taxon>
        <taxon>Endopterygota</taxon>
        <taxon>Diptera</taxon>
        <taxon>Brachycera</taxon>
        <taxon>Muscomorpha</taxon>
        <taxon>Ephydroidea</taxon>
        <taxon>Drosophilidae</taxon>
        <taxon>Drosophila</taxon>
        <taxon>Sophophora</taxon>
    </lineage>
</organism>
<evidence type="ECO:0000256" key="2">
    <source>
        <dbReference type="ARBA" id="ARBA00022729"/>
    </source>
</evidence>
<dbReference type="InterPro" id="IPR036508">
    <property type="entry name" value="Chitin-bd_dom_sf"/>
</dbReference>
<keyword evidence="4" id="KW-1015">Disulfide bond</keyword>
<dbReference type="Gene3D" id="2.170.140.10">
    <property type="entry name" value="Chitin binding domain"/>
    <property type="match status" value="4"/>
</dbReference>
<protein>
    <submittedName>
        <fullName evidence="9">Peritrophin-48</fullName>
    </submittedName>
</protein>
<dbReference type="OMA" id="CVDVANI"/>
<sequence length="338" mass="37641">MPKSSLFGVLLGCIFLMTWQTSSAASTGEYEELCRLFKNGTQIRKPGTCDQYIKCVNGEGTVLTCTSGQSFSPSKNQCVDTLANSNKYCGNRCEGKDGEWVADPTECHRYFYCLNGEPHPGICPNSQHFNEANQACQHGVDSTCVDVNNICELVPSKTKFRNENDCAKYYECNSSESHTASTCITTKKRQYFDVESGSCVEPSTIECSAHSKSGICSKSTKATFVSDKATCRGYFYCQGLSPVIDLDPMWMQCKEGYFFDEDLQVCAPAAQVVCEYNRCEGRGTMLVASSSNNCHNYIRCVDSKTVEEETCHFDHFFDETIEACTPTIIYDKCCDDRD</sequence>
<dbReference type="InterPro" id="IPR002557">
    <property type="entry name" value="Chitin-bd_dom"/>
</dbReference>
<dbReference type="AlphaFoldDB" id="A0A6P4IGC1"/>
<evidence type="ECO:0000256" key="4">
    <source>
        <dbReference type="ARBA" id="ARBA00023157"/>
    </source>
</evidence>
<dbReference type="GO" id="GO:0005576">
    <property type="term" value="C:extracellular region"/>
    <property type="evidence" value="ECO:0007669"/>
    <property type="project" value="InterPro"/>
</dbReference>
<feature type="chain" id="PRO_5027716625" evidence="6">
    <location>
        <begin position="25"/>
        <end position="338"/>
    </location>
</feature>
<dbReference type="PROSITE" id="PS50940">
    <property type="entry name" value="CHIT_BIND_II"/>
    <property type="match status" value="5"/>
</dbReference>
<proteinExistence type="predicted"/>
<feature type="domain" description="Chitin-binding type-2" evidence="7">
    <location>
        <begin position="148"/>
        <end position="209"/>
    </location>
</feature>
<accession>A0A6P4IGC1</accession>
<dbReference type="OrthoDB" id="6020543at2759"/>